<dbReference type="Gene3D" id="3.30.870.10">
    <property type="entry name" value="Endonuclease Chain A"/>
    <property type="match status" value="1"/>
</dbReference>
<reference evidence="1" key="1">
    <citation type="journal article" date="2016" name="Vet. Microbiol.">
        <title>Genetic analysis of a Treponema phagedenis locus encoding antigenic lipoproteins with potential for antigenic variation.</title>
        <authorList>
            <person name="Mushtaq M."/>
            <person name="Bongcam-Rudloff E."/>
            <person name="Loftsdottir H."/>
            <person name="Pringle M."/>
            <person name="Segerman B."/>
            <person name="Zuerner R."/>
            <person name="Rosander A."/>
        </authorList>
    </citation>
    <scope>NUCLEOTIDE SEQUENCE</scope>
    <source>
        <strain evidence="1">V2</strain>
    </source>
</reference>
<name>A0A191VM22_TREPH</name>
<dbReference type="EMBL" id="KU143868">
    <property type="protein sequence ID" value="ANJ16746.1"/>
    <property type="molecule type" value="Genomic_DNA"/>
</dbReference>
<accession>A0A191VM22</accession>
<evidence type="ECO:0000313" key="1">
    <source>
        <dbReference type="EMBL" id="ANJ16746.1"/>
    </source>
</evidence>
<organism evidence="1">
    <name type="scientific">Treponema phagedenis</name>
    <dbReference type="NCBI Taxonomy" id="162"/>
    <lineage>
        <taxon>Bacteria</taxon>
        <taxon>Pseudomonadati</taxon>
        <taxon>Spirochaetota</taxon>
        <taxon>Spirochaetia</taxon>
        <taxon>Spirochaetales</taxon>
        <taxon>Treponemataceae</taxon>
        <taxon>Treponema</taxon>
    </lineage>
</organism>
<sequence>MNKICTFDIMFDMDLQKADIQDSYFLGKTKPYYFYNSLYKYASEITFALGYFSKTAFCVGAENLLHFVENGGRFNFICNDKLFLEDVTAIESGYRLRKTRAVSLNDLNQIFQIYGEDKDFRRFSFKCLSYLIALNRLEIKVVKTNRLVHFKTGFARDDMGNTVAFTGSVNYTLQAMLYNYEQLETYCSWKGEAFQSRIENIVQAIDNLWSEKNAELPLITGTEIAQYIREKYPVENIEELKLEFKIISNELNKVSSHTHTR</sequence>
<dbReference type="AlphaFoldDB" id="A0A191VM22"/>
<proteinExistence type="predicted"/>
<protein>
    <submittedName>
        <fullName evidence="1">Uncharacterized protein</fullName>
    </submittedName>
</protein>